<dbReference type="Pfam" id="PF23559">
    <property type="entry name" value="WHD_DRP"/>
    <property type="match status" value="1"/>
</dbReference>
<dbReference type="InterPro" id="IPR058922">
    <property type="entry name" value="WHD_DRP"/>
</dbReference>
<evidence type="ECO:0000259" key="4">
    <source>
        <dbReference type="Pfam" id="PF23559"/>
    </source>
</evidence>
<evidence type="ECO:0000259" key="6">
    <source>
        <dbReference type="Pfam" id="PF25019"/>
    </source>
</evidence>
<accession>A0A251VSD2</accession>
<dbReference type="Pfam" id="PF25019">
    <property type="entry name" value="LRR_R13L1-DRL21"/>
    <property type="match status" value="1"/>
</dbReference>
<proteinExistence type="predicted"/>
<feature type="domain" description="Disease resistance protein winged helix" evidence="4">
    <location>
        <begin position="50"/>
        <end position="118"/>
    </location>
</feature>
<keyword evidence="1" id="KW-0677">Repeat</keyword>
<dbReference type="EMBL" id="MNCJ02000316">
    <property type="protein sequence ID" value="KAF5824061.1"/>
    <property type="molecule type" value="Genomic_DNA"/>
</dbReference>
<gene>
    <name evidence="8" type="ORF">HannXRQ_Chr01g0030551</name>
    <name evidence="7" type="ORF">HanXRQr2_Chr01g0045001</name>
</gene>
<name>A0A251VSD2_HELAN</name>
<evidence type="ECO:0000256" key="3">
    <source>
        <dbReference type="ARBA" id="ARBA00022821"/>
    </source>
</evidence>
<dbReference type="AlphaFoldDB" id="A0A251VSD2"/>
<evidence type="ECO:0000313" key="7">
    <source>
        <dbReference type="EMBL" id="KAF5824061.1"/>
    </source>
</evidence>
<dbReference type="InParanoid" id="A0A251VSD2"/>
<keyword evidence="2" id="KW-0547">Nucleotide-binding</keyword>
<dbReference type="InterPro" id="IPR032675">
    <property type="entry name" value="LRR_dom_sf"/>
</dbReference>
<evidence type="ECO:0000313" key="9">
    <source>
        <dbReference type="Proteomes" id="UP000215914"/>
    </source>
</evidence>
<protein>
    <submittedName>
        <fullName evidence="7">Leucine-rich repeat domain superfamily</fullName>
    </submittedName>
    <submittedName>
        <fullName evidence="8">Putative NB-ARC, Leucine-rich repeat domain, L domain-like protein</fullName>
    </submittedName>
</protein>
<dbReference type="InterPro" id="IPR056789">
    <property type="entry name" value="LRR_R13L1-DRL21"/>
</dbReference>
<organism evidence="8 9">
    <name type="scientific">Helianthus annuus</name>
    <name type="common">Common sunflower</name>
    <dbReference type="NCBI Taxonomy" id="4232"/>
    <lineage>
        <taxon>Eukaryota</taxon>
        <taxon>Viridiplantae</taxon>
        <taxon>Streptophyta</taxon>
        <taxon>Embryophyta</taxon>
        <taxon>Tracheophyta</taxon>
        <taxon>Spermatophyta</taxon>
        <taxon>Magnoliopsida</taxon>
        <taxon>eudicotyledons</taxon>
        <taxon>Gunneridae</taxon>
        <taxon>Pentapetalae</taxon>
        <taxon>asterids</taxon>
        <taxon>campanulids</taxon>
        <taxon>Asterales</taxon>
        <taxon>Asteraceae</taxon>
        <taxon>Asteroideae</taxon>
        <taxon>Heliantheae alliance</taxon>
        <taxon>Heliantheae</taxon>
        <taxon>Helianthus</taxon>
    </lineage>
</organism>
<reference evidence="7 9" key="1">
    <citation type="journal article" date="2017" name="Nature">
        <title>The sunflower genome provides insights into oil metabolism, flowering and Asterid evolution.</title>
        <authorList>
            <person name="Badouin H."/>
            <person name="Gouzy J."/>
            <person name="Grassa C.J."/>
            <person name="Murat F."/>
            <person name="Staton S.E."/>
            <person name="Cottret L."/>
            <person name="Lelandais-Briere C."/>
            <person name="Owens G.L."/>
            <person name="Carrere S."/>
            <person name="Mayjonade B."/>
            <person name="Legrand L."/>
            <person name="Gill N."/>
            <person name="Kane N.C."/>
            <person name="Bowers J.E."/>
            <person name="Hubner S."/>
            <person name="Bellec A."/>
            <person name="Berard A."/>
            <person name="Berges H."/>
            <person name="Blanchet N."/>
            <person name="Boniface M.C."/>
            <person name="Brunel D."/>
            <person name="Catrice O."/>
            <person name="Chaidir N."/>
            <person name="Claudel C."/>
            <person name="Donnadieu C."/>
            <person name="Faraut T."/>
            <person name="Fievet G."/>
            <person name="Helmstetter N."/>
            <person name="King M."/>
            <person name="Knapp S.J."/>
            <person name="Lai Z."/>
            <person name="Le Paslier M.C."/>
            <person name="Lippi Y."/>
            <person name="Lorenzon L."/>
            <person name="Mandel J.R."/>
            <person name="Marage G."/>
            <person name="Marchand G."/>
            <person name="Marquand E."/>
            <person name="Bret-Mestries E."/>
            <person name="Morien E."/>
            <person name="Nambeesan S."/>
            <person name="Nguyen T."/>
            <person name="Pegot-Espagnet P."/>
            <person name="Pouilly N."/>
            <person name="Raftis F."/>
            <person name="Sallet E."/>
            <person name="Schiex T."/>
            <person name="Thomas J."/>
            <person name="Vandecasteele C."/>
            <person name="Vares D."/>
            <person name="Vear F."/>
            <person name="Vautrin S."/>
            <person name="Crespi M."/>
            <person name="Mangin B."/>
            <person name="Burke J.M."/>
            <person name="Salse J."/>
            <person name="Munos S."/>
            <person name="Vincourt P."/>
            <person name="Rieseberg L.H."/>
            <person name="Langlade N.B."/>
        </authorList>
    </citation>
    <scope>NUCLEOTIDE SEQUENCE [LARGE SCALE GENOMIC DNA]</scope>
    <source>
        <strain evidence="9">cv. SF193</strain>
        <tissue evidence="7">Leaves</tissue>
    </source>
</reference>
<dbReference type="Gramene" id="mRNA:HanXRQr2_Chr01g0045001">
    <property type="protein sequence ID" value="CDS:HanXRQr2_Chr01g0045001.1"/>
    <property type="gene ID" value="HanXRQr2_Chr01g0045001"/>
</dbReference>
<dbReference type="Proteomes" id="UP000215914">
    <property type="component" value="Chromosome 1"/>
</dbReference>
<evidence type="ECO:0000256" key="1">
    <source>
        <dbReference type="ARBA" id="ARBA00022737"/>
    </source>
</evidence>
<dbReference type="OrthoDB" id="5279713at2759"/>
<dbReference type="GO" id="GO:0006952">
    <property type="term" value="P:defense response"/>
    <property type="evidence" value="ECO:0007669"/>
    <property type="project" value="UniProtKB-KW"/>
</dbReference>
<dbReference type="PANTHER" id="PTHR47186:SF42">
    <property type="entry name" value="DISEASE RESISTANCE RPP13-LIKE PROTEIN 1"/>
    <property type="match status" value="1"/>
</dbReference>
<dbReference type="Gene3D" id="3.80.10.10">
    <property type="entry name" value="Ribonuclease Inhibitor"/>
    <property type="match status" value="1"/>
</dbReference>
<reference evidence="8" key="2">
    <citation type="submission" date="2017-02" db="EMBL/GenBank/DDBJ databases">
        <title>Sunflower complete genome.</title>
        <authorList>
            <person name="Langlade N."/>
            <person name="Munos S."/>
        </authorList>
    </citation>
    <scope>NUCLEOTIDE SEQUENCE [LARGE SCALE GENOMIC DNA]</scope>
    <source>
        <tissue evidence="8">Leaves</tissue>
    </source>
</reference>
<feature type="domain" description="Disease resistance R13L4/SHOC-2-like LRR" evidence="5">
    <location>
        <begin position="166"/>
        <end position="291"/>
    </location>
</feature>
<feature type="domain" description="R13L1/DRL21-like LRR repeat region" evidence="6">
    <location>
        <begin position="322"/>
        <end position="394"/>
    </location>
</feature>
<keyword evidence="3" id="KW-0611">Plant defense</keyword>
<evidence type="ECO:0000259" key="5">
    <source>
        <dbReference type="Pfam" id="PF23598"/>
    </source>
</evidence>
<dbReference type="Pfam" id="PF23598">
    <property type="entry name" value="LRR_14"/>
    <property type="match status" value="1"/>
</dbReference>
<dbReference type="InterPro" id="IPR036388">
    <property type="entry name" value="WH-like_DNA-bd_sf"/>
</dbReference>
<dbReference type="STRING" id="4232.A0A251VSD2"/>
<dbReference type="InterPro" id="IPR055414">
    <property type="entry name" value="LRR_R13L4/SHOC2-like"/>
</dbReference>
<reference evidence="7" key="3">
    <citation type="submission" date="2020-06" db="EMBL/GenBank/DDBJ databases">
        <title>Helianthus annuus Genome sequencing and assembly Release 2.</title>
        <authorList>
            <person name="Gouzy J."/>
            <person name="Langlade N."/>
            <person name="Munos S."/>
        </authorList>
    </citation>
    <scope>NUCLEOTIDE SEQUENCE</scope>
    <source>
        <tissue evidence="7">Leaves</tissue>
    </source>
</reference>
<evidence type="ECO:0000313" key="8">
    <source>
        <dbReference type="EMBL" id="OTG38517.1"/>
    </source>
</evidence>
<evidence type="ECO:0000256" key="2">
    <source>
        <dbReference type="ARBA" id="ARBA00022741"/>
    </source>
</evidence>
<keyword evidence="9" id="KW-1185">Reference proteome</keyword>
<dbReference type="Gene3D" id="1.10.10.10">
    <property type="entry name" value="Winged helix-like DNA-binding domain superfamily/Winged helix DNA-binding domain"/>
    <property type="match status" value="1"/>
</dbReference>
<dbReference type="EMBL" id="CM007890">
    <property type="protein sequence ID" value="OTG38517.1"/>
    <property type="molecule type" value="Genomic_DNA"/>
</dbReference>
<dbReference type="PANTHER" id="PTHR47186">
    <property type="entry name" value="LEUCINE-RICH REPEAT-CONTAINING PROTEIN 57"/>
    <property type="match status" value="1"/>
</dbReference>
<sequence length="410" mass="47831">MWSKNSSNDWKRVKDNHIWELQENKVLPALKLSYDTLLPHIKRCFAYCCLFPKGYWVEKDVLIPVWVSNGLIPPRGENDLYVLGEEILNCLVWRSFFQVNAFFNEYWYKMHDLMHDLAEDVMGDDCLVIQPGREARITNEVLHVSSSCPDEKFQFSSKDLEKLMSLKSIFMFGYKYICDICQICNHMYLRVLYLHQIELSALPESIYKLKHLRYLNLSRSSIDVLPKSIMYLQNLQYLILSYSSIKVLPESIVYLQNLQVLILDHCSNLCKLPEGLRYMSSLQHLDICGTDSLKHLPSGVQELTSLKWLPWFPVSNESGAKIGELGDLNLLERLRIAKLENVEGLSEAKNADLKCKSNLLVLDLEWKGYHMSEDNDEEVLEGLEPNPCLKEFWVYLVTWERIFLQVGWSI</sequence>
<dbReference type="SUPFAM" id="SSF52058">
    <property type="entry name" value="L domain-like"/>
    <property type="match status" value="1"/>
</dbReference>